<evidence type="ECO:0000313" key="2">
    <source>
        <dbReference type="Proteomes" id="UP001732700"/>
    </source>
</evidence>
<protein>
    <submittedName>
        <fullName evidence="1">Uncharacterized protein</fullName>
    </submittedName>
</protein>
<name>A0ACD5VDB2_AVESA</name>
<reference evidence="1" key="2">
    <citation type="submission" date="2025-09" db="UniProtKB">
        <authorList>
            <consortium name="EnsemblPlants"/>
        </authorList>
    </citation>
    <scope>IDENTIFICATION</scope>
</reference>
<sequence length="354" mass="38432">MASSPVTWFATVLLVRGLFAAFPAAASVDAGDMLMMDRFRQWQAAHNRSYLSAEERLRRFQVYRDNVEFIDATNRRGDLTYELGENQFADLTHQEFMARYASSFDASDRTGSSVITTTTDDSDKDNLLSSGGGDSSLEAPPPASVDWRAKGAVTPARNQGSECASCFAFATVATIEGLYWIKTGKLVPLSEQQLVDCDQYDGGCNRGYYHNAMRWVMENGGITTAAEYPYAAARGTCKRAKSAVTITGHLAVQPGSELALQTAVARQPIGVAIEIGSTFRFYKSGIYSGPCGTKLDHAVTAVGYGVDPSTGAKYWIVKNSWSQAWGENGFIRMKRDIGGPGICGITLDTAYPTM</sequence>
<organism evidence="1 2">
    <name type="scientific">Avena sativa</name>
    <name type="common">Oat</name>
    <dbReference type="NCBI Taxonomy" id="4498"/>
    <lineage>
        <taxon>Eukaryota</taxon>
        <taxon>Viridiplantae</taxon>
        <taxon>Streptophyta</taxon>
        <taxon>Embryophyta</taxon>
        <taxon>Tracheophyta</taxon>
        <taxon>Spermatophyta</taxon>
        <taxon>Magnoliopsida</taxon>
        <taxon>Liliopsida</taxon>
        <taxon>Poales</taxon>
        <taxon>Poaceae</taxon>
        <taxon>BOP clade</taxon>
        <taxon>Pooideae</taxon>
        <taxon>Poodae</taxon>
        <taxon>Poeae</taxon>
        <taxon>Poeae Chloroplast Group 1 (Aveneae type)</taxon>
        <taxon>Aveninae</taxon>
        <taxon>Avena</taxon>
    </lineage>
</organism>
<reference evidence="1" key="1">
    <citation type="submission" date="2021-05" db="EMBL/GenBank/DDBJ databases">
        <authorList>
            <person name="Scholz U."/>
            <person name="Mascher M."/>
            <person name="Fiebig A."/>
        </authorList>
    </citation>
    <scope>NUCLEOTIDE SEQUENCE [LARGE SCALE GENOMIC DNA]</scope>
</reference>
<dbReference type="Proteomes" id="UP001732700">
    <property type="component" value="Chromosome 3A"/>
</dbReference>
<keyword evidence="2" id="KW-1185">Reference proteome</keyword>
<dbReference type="EnsemblPlants" id="AVESA.00010b.r2.3AG0412010.1">
    <property type="protein sequence ID" value="AVESA.00010b.r2.3AG0412010.1.CDS"/>
    <property type="gene ID" value="AVESA.00010b.r2.3AG0412010"/>
</dbReference>
<evidence type="ECO:0000313" key="1">
    <source>
        <dbReference type="EnsemblPlants" id="AVESA.00010b.r2.3AG0412010.1.CDS"/>
    </source>
</evidence>
<accession>A0ACD5VDB2</accession>
<proteinExistence type="predicted"/>